<accession>A0ABU1B8U5</accession>
<dbReference type="RefSeq" id="WP_138554360.1">
    <property type="nucleotide sequence ID" value="NZ_JAVIFY010000001.1"/>
</dbReference>
<keyword evidence="3" id="KW-1185">Reference proteome</keyword>
<keyword evidence="1" id="KW-0812">Transmembrane</keyword>
<evidence type="ECO:0000313" key="3">
    <source>
        <dbReference type="Proteomes" id="UP001226574"/>
    </source>
</evidence>
<proteinExistence type="predicted"/>
<comment type="caution">
    <text evidence="2">The sequence shown here is derived from an EMBL/GenBank/DDBJ whole genome shotgun (WGS) entry which is preliminary data.</text>
</comment>
<gene>
    <name evidence="2" type="ORF">RC083_00555</name>
</gene>
<evidence type="ECO:0008006" key="4">
    <source>
        <dbReference type="Google" id="ProtNLM"/>
    </source>
</evidence>
<reference evidence="2 3" key="1">
    <citation type="submission" date="2023-08" db="EMBL/GenBank/DDBJ databases">
        <title>Pseudoalteromonas haloplanktis LL1 genome.</title>
        <authorList>
            <person name="Wu S."/>
        </authorList>
    </citation>
    <scope>NUCLEOTIDE SEQUENCE [LARGE SCALE GENOMIC DNA]</scope>
    <source>
        <strain evidence="2 3">LL1</strain>
    </source>
</reference>
<feature type="transmembrane region" description="Helical" evidence="1">
    <location>
        <begin position="36"/>
        <end position="54"/>
    </location>
</feature>
<protein>
    <recommendedName>
        <fullName evidence="4">DUF304 domain-containing protein</fullName>
    </recommendedName>
</protein>
<sequence>MFANLTNKQKRRSLLTLAVIFFILGIYQSTASTNGMPMLVFSNGFIIAIAFWAFSRRYSEKFIKQHALVNAITRVNNQLVIKQAPIKKIAEVDITRVSQITISDNYLSCILDGNGQGFDFQLIGKAGEINTQVNSILTVNEQQTITITVV</sequence>
<feature type="transmembrane region" description="Helical" evidence="1">
    <location>
        <begin position="12"/>
        <end position="30"/>
    </location>
</feature>
<keyword evidence="1" id="KW-1133">Transmembrane helix</keyword>
<evidence type="ECO:0000256" key="1">
    <source>
        <dbReference type="SAM" id="Phobius"/>
    </source>
</evidence>
<dbReference type="EMBL" id="JAVIFY010000001">
    <property type="protein sequence ID" value="MDQ9090072.1"/>
    <property type="molecule type" value="Genomic_DNA"/>
</dbReference>
<keyword evidence="1" id="KW-0472">Membrane</keyword>
<organism evidence="2 3">
    <name type="scientific">Pseudoalteromonas haloplanktis</name>
    <name type="common">Alteromonas haloplanktis</name>
    <dbReference type="NCBI Taxonomy" id="228"/>
    <lineage>
        <taxon>Bacteria</taxon>
        <taxon>Pseudomonadati</taxon>
        <taxon>Pseudomonadota</taxon>
        <taxon>Gammaproteobacteria</taxon>
        <taxon>Alteromonadales</taxon>
        <taxon>Pseudoalteromonadaceae</taxon>
        <taxon>Pseudoalteromonas</taxon>
    </lineage>
</organism>
<name>A0ABU1B8U5_PSEHA</name>
<evidence type="ECO:0000313" key="2">
    <source>
        <dbReference type="EMBL" id="MDQ9090072.1"/>
    </source>
</evidence>
<dbReference type="Proteomes" id="UP001226574">
    <property type="component" value="Unassembled WGS sequence"/>
</dbReference>